<feature type="transmembrane region" description="Helical" evidence="1">
    <location>
        <begin position="20"/>
        <end position="38"/>
    </location>
</feature>
<accession>A0A370WUJ3</accession>
<evidence type="ECO:0000313" key="2">
    <source>
        <dbReference type="EMBL" id="RDS79721.1"/>
    </source>
</evidence>
<feature type="transmembrane region" description="Helical" evidence="1">
    <location>
        <begin position="58"/>
        <end position="75"/>
    </location>
</feature>
<proteinExistence type="predicted"/>
<keyword evidence="1" id="KW-0812">Transmembrane</keyword>
<keyword evidence="1" id="KW-1133">Transmembrane helix</keyword>
<reference evidence="2 3" key="1">
    <citation type="submission" date="2018-07" db="EMBL/GenBank/DDBJ databases">
        <title>Dyella monticola sp. nov. and Dyella psychrodurans sp. nov. isolated from monsoon evergreen broad-leaved forest soil of Dinghu Mountain, China.</title>
        <authorList>
            <person name="Gao Z."/>
            <person name="Qiu L."/>
        </authorList>
    </citation>
    <scope>NUCLEOTIDE SEQUENCE [LARGE SCALE GENOMIC DNA]</scope>
    <source>
        <strain evidence="2 3">4G-K06</strain>
    </source>
</reference>
<dbReference type="EMBL" id="QRBE01000011">
    <property type="protein sequence ID" value="RDS79721.1"/>
    <property type="molecule type" value="Genomic_DNA"/>
</dbReference>
<evidence type="ECO:0000313" key="3">
    <source>
        <dbReference type="Proteomes" id="UP000254258"/>
    </source>
</evidence>
<organism evidence="2 3">
    <name type="scientific">Dyella monticola</name>
    <dbReference type="NCBI Taxonomy" id="1927958"/>
    <lineage>
        <taxon>Bacteria</taxon>
        <taxon>Pseudomonadati</taxon>
        <taxon>Pseudomonadota</taxon>
        <taxon>Gammaproteobacteria</taxon>
        <taxon>Lysobacterales</taxon>
        <taxon>Rhodanobacteraceae</taxon>
        <taxon>Dyella</taxon>
    </lineage>
</organism>
<dbReference type="RefSeq" id="WP_115496723.1">
    <property type="nucleotide sequence ID" value="NZ_QRBE01000011.1"/>
</dbReference>
<name>A0A370WUJ3_9GAMM</name>
<protein>
    <submittedName>
        <fullName evidence="2">Uncharacterized protein</fullName>
    </submittedName>
</protein>
<dbReference type="Proteomes" id="UP000254258">
    <property type="component" value="Unassembled WGS sequence"/>
</dbReference>
<gene>
    <name evidence="2" type="ORF">DWU98_16790</name>
</gene>
<dbReference type="AlphaFoldDB" id="A0A370WUJ3"/>
<sequence>MPAKPPSSTHPGGDAPLWQWDGAMPIIMSLVVLLMVAVELCKQGLHAPHHDEGTADHIAIMLMFGQVPIMFWFVLSRRHHVSRMLPTLAIQLMLWSITFALAVSLT</sequence>
<dbReference type="OrthoDB" id="5955610at2"/>
<evidence type="ECO:0000256" key="1">
    <source>
        <dbReference type="SAM" id="Phobius"/>
    </source>
</evidence>
<keyword evidence="1" id="KW-0472">Membrane</keyword>
<comment type="caution">
    <text evidence="2">The sequence shown here is derived from an EMBL/GenBank/DDBJ whole genome shotgun (WGS) entry which is preliminary data.</text>
</comment>
<keyword evidence="3" id="KW-1185">Reference proteome</keyword>
<feature type="transmembrane region" description="Helical" evidence="1">
    <location>
        <begin position="87"/>
        <end position="105"/>
    </location>
</feature>